<dbReference type="SMART" id="SM00355">
    <property type="entry name" value="ZnF_C2H2"/>
    <property type="match status" value="16"/>
</dbReference>
<feature type="region of interest" description="Disordered" evidence="10">
    <location>
        <begin position="633"/>
        <end position="683"/>
    </location>
</feature>
<feature type="domain" description="C2H2-type" evidence="11">
    <location>
        <begin position="583"/>
        <end position="610"/>
    </location>
</feature>
<dbReference type="OrthoDB" id="8117402at2759"/>
<feature type="region of interest" description="Disordered" evidence="10">
    <location>
        <begin position="36"/>
        <end position="68"/>
    </location>
</feature>
<feature type="region of interest" description="Disordered" evidence="10">
    <location>
        <begin position="343"/>
        <end position="370"/>
    </location>
</feature>
<keyword evidence="8" id="KW-0539">Nucleus</keyword>
<feature type="domain" description="C2H2-type" evidence="11">
    <location>
        <begin position="213"/>
        <end position="240"/>
    </location>
</feature>
<dbReference type="EMBL" id="DS232207">
    <property type="protein sequence ID" value="EDS37481.1"/>
    <property type="molecule type" value="Genomic_DNA"/>
</dbReference>
<comment type="subcellular location">
    <subcellularLocation>
        <location evidence="1">Nucleus</location>
    </subcellularLocation>
</comment>
<gene>
    <name evidence="13" type="primary">6045411</name>
    <name evidence="12" type="ORF">CpipJ_CPIJ012597</name>
</gene>
<dbReference type="GO" id="GO:0005634">
    <property type="term" value="C:nucleus"/>
    <property type="evidence" value="ECO:0007669"/>
    <property type="project" value="UniProtKB-SubCell"/>
</dbReference>
<dbReference type="InParanoid" id="B0WZG7"/>
<dbReference type="GO" id="GO:0008270">
    <property type="term" value="F:zinc ion binding"/>
    <property type="evidence" value="ECO:0007669"/>
    <property type="project" value="UniProtKB-KW"/>
</dbReference>
<dbReference type="Gene3D" id="3.30.160.60">
    <property type="entry name" value="Classic Zinc Finger"/>
    <property type="match status" value="8"/>
</dbReference>
<dbReference type="InterPro" id="IPR036236">
    <property type="entry name" value="Znf_C2H2_sf"/>
</dbReference>
<feature type="domain" description="C2H2-type" evidence="11">
    <location>
        <begin position="243"/>
        <end position="270"/>
    </location>
</feature>
<evidence type="ECO:0000313" key="12">
    <source>
        <dbReference type="EMBL" id="EDS37481.1"/>
    </source>
</evidence>
<evidence type="ECO:0000259" key="11">
    <source>
        <dbReference type="PROSITE" id="PS50157"/>
    </source>
</evidence>
<reference evidence="13" key="2">
    <citation type="submission" date="2020-05" db="UniProtKB">
        <authorList>
            <consortium name="EnsemblMetazoa"/>
        </authorList>
    </citation>
    <scope>IDENTIFICATION</scope>
    <source>
        <strain evidence="13">JHB</strain>
    </source>
</reference>
<keyword evidence="4 9" id="KW-0863">Zinc-finger</keyword>
<feature type="domain" description="C2H2-type" evidence="11">
    <location>
        <begin position="613"/>
        <end position="640"/>
    </location>
</feature>
<keyword evidence="14" id="KW-1185">Reference proteome</keyword>
<feature type="domain" description="C2H2-type" evidence="11">
    <location>
        <begin position="160"/>
        <end position="188"/>
    </location>
</feature>
<organism>
    <name type="scientific">Culex quinquefasciatus</name>
    <name type="common">Southern house mosquito</name>
    <name type="synonym">Culex pungens</name>
    <dbReference type="NCBI Taxonomy" id="7176"/>
    <lineage>
        <taxon>Eukaryota</taxon>
        <taxon>Metazoa</taxon>
        <taxon>Ecdysozoa</taxon>
        <taxon>Arthropoda</taxon>
        <taxon>Hexapoda</taxon>
        <taxon>Insecta</taxon>
        <taxon>Pterygota</taxon>
        <taxon>Neoptera</taxon>
        <taxon>Endopterygota</taxon>
        <taxon>Diptera</taxon>
        <taxon>Nematocera</taxon>
        <taxon>Culicoidea</taxon>
        <taxon>Culicidae</taxon>
        <taxon>Culicinae</taxon>
        <taxon>Culicini</taxon>
        <taxon>Culex</taxon>
        <taxon>Culex</taxon>
    </lineage>
</organism>
<dbReference type="PANTHER" id="PTHR47772:SF4">
    <property type="entry name" value="ZFP64 ZINC FINGER PROTEIN"/>
    <property type="match status" value="1"/>
</dbReference>
<evidence type="ECO:0000256" key="5">
    <source>
        <dbReference type="ARBA" id="ARBA00022833"/>
    </source>
</evidence>
<reference evidence="12" key="1">
    <citation type="submission" date="2007-03" db="EMBL/GenBank/DDBJ databases">
        <title>Annotation of Culex pipiens quinquefasciatus.</title>
        <authorList>
            <consortium name="The Broad Institute Genome Sequencing Platform"/>
            <person name="Atkinson P.W."/>
            <person name="Hemingway J."/>
            <person name="Christensen B.M."/>
            <person name="Higgs S."/>
            <person name="Kodira C."/>
            <person name="Hannick L."/>
            <person name="Megy K."/>
            <person name="O'Leary S."/>
            <person name="Pearson M."/>
            <person name="Haas B.J."/>
            <person name="Mauceli E."/>
            <person name="Wortman J.R."/>
            <person name="Lee N.H."/>
            <person name="Guigo R."/>
            <person name="Stanke M."/>
            <person name="Alvarado L."/>
            <person name="Amedeo P."/>
            <person name="Antoine C.H."/>
            <person name="Arensburger P."/>
            <person name="Bidwell S.L."/>
            <person name="Crawford M."/>
            <person name="Camaro F."/>
            <person name="Devon K."/>
            <person name="Engels R."/>
            <person name="Hammond M."/>
            <person name="Howarth C."/>
            <person name="Koehrsen M."/>
            <person name="Lawson D."/>
            <person name="Montgomery P."/>
            <person name="Nene V."/>
            <person name="Nusbaum C."/>
            <person name="Puiu D."/>
            <person name="Romero-Severson J."/>
            <person name="Severson D.W."/>
            <person name="Shumway M."/>
            <person name="Sisk P."/>
            <person name="Stolte C."/>
            <person name="Zeng Q."/>
            <person name="Eisenstadt E."/>
            <person name="Fraser-Liggett C."/>
            <person name="Strausberg R."/>
            <person name="Galagan J."/>
            <person name="Birren B."/>
            <person name="Collins F.H."/>
        </authorList>
    </citation>
    <scope>NUCLEOTIDE SEQUENCE [LARGE SCALE GENOMIC DNA]</scope>
    <source>
        <strain evidence="12">JHB</strain>
    </source>
</reference>
<dbReference type="HOGENOM" id="CLU_002678_44_5_1"/>
<feature type="domain" description="C2H2-type" evidence="11">
    <location>
        <begin position="293"/>
        <end position="320"/>
    </location>
</feature>
<evidence type="ECO:0000256" key="6">
    <source>
        <dbReference type="ARBA" id="ARBA00023015"/>
    </source>
</evidence>
<evidence type="ECO:0000256" key="7">
    <source>
        <dbReference type="ARBA" id="ARBA00023163"/>
    </source>
</evidence>
<evidence type="ECO:0000256" key="4">
    <source>
        <dbReference type="ARBA" id="ARBA00022771"/>
    </source>
</evidence>
<dbReference type="Proteomes" id="UP000002320">
    <property type="component" value="Unassembled WGS sequence"/>
</dbReference>
<feature type="domain" description="C2H2-type" evidence="11">
    <location>
        <begin position="454"/>
        <end position="481"/>
    </location>
</feature>
<dbReference type="FunCoup" id="B0WZG7">
    <property type="interactions" value="144"/>
</dbReference>
<keyword evidence="5" id="KW-0862">Zinc</keyword>
<dbReference type="KEGG" id="cqu:CpipJ_CPIJ012597"/>
<dbReference type="PROSITE" id="PS00028">
    <property type="entry name" value="ZINC_FINGER_C2H2_1"/>
    <property type="match status" value="15"/>
</dbReference>
<evidence type="ECO:0000256" key="9">
    <source>
        <dbReference type="PROSITE-ProRule" id="PRU00042"/>
    </source>
</evidence>
<dbReference type="VEuPathDB" id="VectorBase:CPIJ012597"/>
<dbReference type="VEuPathDB" id="VectorBase:CQUJHB015098"/>
<evidence type="ECO:0000313" key="13">
    <source>
        <dbReference type="EnsemblMetazoa" id="CPIJ012597-PA"/>
    </source>
</evidence>
<feature type="domain" description="C2H2-type" evidence="11">
    <location>
        <begin position="522"/>
        <end position="549"/>
    </location>
</feature>
<feature type="domain" description="C2H2-type" evidence="11">
    <location>
        <begin position="323"/>
        <end position="350"/>
    </location>
</feature>
<dbReference type="AlphaFoldDB" id="B0WZG7"/>
<feature type="domain" description="C2H2-type" evidence="11">
    <location>
        <begin position="375"/>
        <end position="402"/>
    </location>
</feature>
<dbReference type="PROSITE" id="PS50157">
    <property type="entry name" value="ZINC_FINGER_C2H2_2"/>
    <property type="match status" value="12"/>
</dbReference>
<evidence type="ECO:0000256" key="1">
    <source>
        <dbReference type="ARBA" id="ARBA00004123"/>
    </source>
</evidence>
<dbReference type="SUPFAM" id="SSF57667">
    <property type="entry name" value="beta-beta-alpha zinc fingers"/>
    <property type="match status" value="7"/>
</dbReference>
<dbReference type="eggNOG" id="KOG1721">
    <property type="taxonomic scope" value="Eukaryota"/>
</dbReference>
<accession>B0WZG7</accession>
<keyword evidence="2" id="KW-0479">Metal-binding</keyword>
<feature type="domain" description="C2H2-type" evidence="11">
    <location>
        <begin position="552"/>
        <end position="579"/>
    </location>
</feature>
<dbReference type="EnsemblMetazoa" id="CPIJ012597-RA">
    <property type="protein sequence ID" value="CPIJ012597-PA"/>
    <property type="gene ID" value="CPIJ012597"/>
</dbReference>
<sequence>MAESKPFPAVVKQEHVDVEDPSAFCYETLVKEELIIEDELEPSPEKDDGQNQTEVLQNQSAGQPSNTEWHCEKCNQSYPTSKSFSAHKTRHKALETGRFACQQCERRFPDNNAQRRHKCKGKATGNPVSWVCEECNRTFPNRHIFYLHKYRHRVVKEARYRCELCDKCFSDKNAQTKHVQNVHREKRSIKAIQFKSEDERDSKAEEKDENGLFKCPDCDKRFEVRNSYTSHLRQHLAMKQERYKCKICELSFRTSSELKRHDRAHENHKSKLSNDPFASICPEATMKEENGIFKCSACEKTFEQRRAALRHLMRHGYVKRDRVQCKLCPMTFVNKTYLEKHQMEHESSKDVSASGSSSEKESDSDDLSQDGASEFKCTDCNKTFREKRLLNRHIRRHEAIKESKFPCKLCDVRCGSKRELITHEEMHARKQQTTIVSTEKVPPIILERNNHTVYKCPDCALIFTKQRVYSTHALRHVNVKNGTFKCETCGVCCPTRRNQLEHIRKHRAGKVIAPTQQDNFPFECPECGKKFPLRKYLIQHVRRHEAVESGTFQCKICAKFFSTGVELARHEKIHEGKDKLEKFKCCECGFICASRSSFVWHLKRHEAIRSGTFECKVCGKNMGSKHELEVHTRRHPAKSCPGGVAGRQLDSQSKGRQFESRGGRKLRSKKRFAIASTIKPSDT</sequence>
<feature type="compositionally biased region" description="Basic residues" evidence="10">
    <location>
        <begin position="663"/>
        <end position="672"/>
    </location>
</feature>
<evidence type="ECO:0000313" key="14">
    <source>
        <dbReference type="Proteomes" id="UP000002320"/>
    </source>
</evidence>
<dbReference type="InterPro" id="IPR050636">
    <property type="entry name" value="C2H2-ZF_domain-containing"/>
</dbReference>
<dbReference type="PANTHER" id="PTHR47772">
    <property type="entry name" value="ZINC FINGER PROTEIN 200"/>
    <property type="match status" value="1"/>
</dbReference>
<evidence type="ECO:0000256" key="2">
    <source>
        <dbReference type="ARBA" id="ARBA00022723"/>
    </source>
</evidence>
<keyword evidence="6" id="KW-0805">Transcription regulation</keyword>
<feature type="compositionally biased region" description="Polar residues" evidence="10">
    <location>
        <begin position="50"/>
        <end position="68"/>
    </location>
</feature>
<keyword evidence="3" id="KW-0677">Repeat</keyword>
<name>B0WZG7_CULQU</name>
<keyword evidence="7" id="KW-0804">Transcription</keyword>
<proteinExistence type="predicted"/>
<protein>
    <submittedName>
        <fullName evidence="12 13">Zinc finger and SCAN domain-containing protein 2</fullName>
    </submittedName>
</protein>
<evidence type="ECO:0000256" key="8">
    <source>
        <dbReference type="ARBA" id="ARBA00023242"/>
    </source>
</evidence>
<evidence type="ECO:0000256" key="3">
    <source>
        <dbReference type="ARBA" id="ARBA00022737"/>
    </source>
</evidence>
<feature type="domain" description="C2H2-type" evidence="11">
    <location>
        <begin position="130"/>
        <end position="157"/>
    </location>
</feature>
<dbReference type="Pfam" id="PF00096">
    <property type="entry name" value="zf-C2H2"/>
    <property type="match status" value="7"/>
</dbReference>
<evidence type="ECO:0000256" key="10">
    <source>
        <dbReference type="SAM" id="MobiDB-lite"/>
    </source>
</evidence>
<dbReference type="InterPro" id="IPR013087">
    <property type="entry name" value="Znf_C2H2_type"/>
</dbReference>